<dbReference type="Gene3D" id="1.20.1330.10">
    <property type="entry name" value="f41 fragment of flagellin, N-terminal domain"/>
    <property type="match status" value="1"/>
</dbReference>
<keyword evidence="7" id="KW-0966">Cell projection</keyword>
<evidence type="ECO:0000313" key="8">
    <source>
        <dbReference type="Proteomes" id="UP000293764"/>
    </source>
</evidence>
<keyword evidence="3 4" id="KW-0975">Bacterial flagellum</keyword>
<evidence type="ECO:0000256" key="3">
    <source>
        <dbReference type="ARBA" id="ARBA00023143"/>
    </source>
</evidence>
<dbReference type="GO" id="GO:0005576">
    <property type="term" value="C:extracellular region"/>
    <property type="evidence" value="ECO:0007669"/>
    <property type="project" value="UniProtKB-SubCell"/>
</dbReference>
<sequence length="396" mass="40049">MALSINTNVAALNAYRNLNTTQNDLSKSLEKLSSGFRINRAADDAAGLAISEGMRSQIGGIKMGVRNAQDGISLVQTAEGALNETHSILQRMRDLSVQASNSGSLNADAKTNIQTEVNQLNSELTRIADTTKFNGSRLLDGTYSSGTFQVGANAGETITVNLSGTGMSAAGLGTTAINVTGTAVGATTAAVVNAVAGTAGTVTTASTGGSDLATAAGFDDLNGTITVGSKSLDLSTIKYAAPNGTTDVADRTTVLQNAVTAAFGSDIASATVTGSTLVVTGKTPAAGATASAVAAASVTFTQASGASEAIGIIDKAITTVSSTRSNLGAVQNRFEHTINNLNVAVENLTASESRIRDTDMASEMISFTRSQILSQAGTAMLAQAKSIPQGVLQLLQ</sequence>
<name>A0A4Q5MWR2_9MICO</name>
<dbReference type="OrthoDB" id="9796789at2"/>
<accession>A0A4Q5MWR2</accession>
<evidence type="ECO:0000256" key="4">
    <source>
        <dbReference type="RuleBase" id="RU362073"/>
    </source>
</evidence>
<evidence type="ECO:0000313" key="7">
    <source>
        <dbReference type="EMBL" id="RYV50030.1"/>
    </source>
</evidence>
<feature type="domain" description="Flagellin N-terminal" evidence="5">
    <location>
        <begin position="5"/>
        <end position="143"/>
    </location>
</feature>
<reference evidence="7 8" key="1">
    <citation type="submission" date="2019-01" db="EMBL/GenBank/DDBJ databases">
        <title>Novel species of Cellulomonas.</title>
        <authorList>
            <person name="Liu Q."/>
            <person name="Xin Y.-H."/>
        </authorList>
    </citation>
    <scope>NUCLEOTIDE SEQUENCE [LARGE SCALE GENOMIC DNA]</scope>
    <source>
        <strain evidence="7 8">HLT2-17</strain>
    </source>
</reference>
<evidence type="ECO:0000256" key="1">
    <source>
        <dbReference type="ARBA" id="ARBA00005709"/>
    </source>
</evidence>
<proteinExistence type="inferred from homology"/>
<dbReference type="AlphaFoldDB" id="A0A4Q5MWR2"/>
<dbReference type="InterPro" id="IPR001492">
    <property type="entry name" value="Flagellin"/>
</dbReference>
<protein>
    <recommendedName>
        <fullName evidence="2 4">Flagellin</fullName>
    </recommendedName>
</protein>
<dbReference type="PANTHER" id="PTHR42792:SF2">
    <property type="entry name" value="FLAGELLIN"/>
    <property type="match status" value="1"/>
</dbReference>
<evidence type="ECO:0000259" key="5">
    <source>
        <dbReference type="Pfam" id="PF00669"/>
    </source>
</evidence>
<dbReference type="Gene3D" id="3.30.70.2120">
    <property type="match status" value="1"/>
</dbReference>
<dbReference type="InterPro" id="IPR046358">
    <property type="entry name" value="Flagellin_C"/>
</dbReference>
<gene>
    <name evidence="7" type="ORF">EUA98_15805</name>
</gene>
<keyword evidence="7" id="KW-0282">Flagellum</keyword>
<feature type="domain" description="Flagellin C-terminal" evidence="6">
    <location>
        <begin position="310"/>
        <end position="395"/>
    </location>
</feature>
<dbReference type="Gene3D" id="6.10.10.10">
    <property type="entry name" value="Flagellar export chaperone, C-terminal domain"/>
    <property type="match status" value="1"/>
</dbReference>
<dbReference type="SUPFAM" id="SSF64518">
    <property type="entry name" value="Phase 1 flagellin"/>
    <property type="match status" value="1"/>
</dbReference>
<dbReference type="GO" id="GO:0005198">
    <property type="term" value="F:structural molecule activity"/>
    <property type="evidence" value="ECO:0007669"/>
    <property type="project" value="UniProtKB-UniRule"/>
</dbReference>
<evidence type="ECO:0000256" key="2">
    <source>
        <dbReference type="ARBA" id="ARBA00020110"/>
    </source>
</evidence>
<dbReference type="InterPro" id="IPR001029">
    <property type="entry name" value="Flagellin_N"/>
</dbReference>
<dbReference type="Pfam" id="PF00669">
    <property type="entry name" value="Flagellin_N"/>
    <property type="match status" value="1"/>
</dbReference>
<keyword evidence="8" id="KW-1185">Reference proteome</keyword>
<dbReference type="EMBL" id="SDWW01000044">
    <property type="protein sequence ID" value="RYV50030.1"/>
    <property type="molecule type" value="Genomic_DNA"/>
</dbReference>
<dbReference type="RefSeq" id="WP_130103657.1">
    <property type="nucleotide sequence ID" value="NZ_SDWW01000044.1"/>
</dbReference>
<organism evidence="7 8">
    <name type="scientific">Pengzhenrongella frigida</name>
    <dbReference type="NCBI Taxonomy" id="1259133"/>
    <lineage>
        <taxon>Bacteria</taxon>
        <taxon>Bacillati</taxon>
        <taxon>Actinomycetota</taxon>
        <taxon>Actinomycetes</taxon>
        <taxon>Micrococcales</taxon>
        <taxon>Pengzhenrongella</taxon>
    </lineage>
</organism>
<evidence type="ECO:0000259" key="6">
    <source>
        <dbReference type="Pfam" id="PF00700"/>
    </source>
</evidence>
<keyword evidence="4" id="KW-0964">Secreted</keyword>
<dbReference type="Pfam" id="PF00700">
    <property type="entry name" value="Flagellin_C"/>
    <property type="match status" value="1"/>
</dbReference>
<dbReference type="GO" id="GO:0009288">
    <property type="term" value="C:bacterial-type flagellum"/>
    <property type="evidence" value="ECO:0007669"/>
    <property type="project" value="UniProtKB-SubCell"/>
</dbReference>
<dbReference type="Proteomes" id="UP000293764">
    <property type="component" value="Unassembled WGS sequence"/>
</dbReference>
<dbReference type="InterPro" id="IPR042187">
    <property type="entry name" value="Flagellin_C_sub2"/>
</dbReference>
<keyword evidence="7" id="KW-0969">Cilium</keyword>
<dbReference type="PRINTS" id="PR00207">
    <property type="entry name" value="FLAGELLIN"/>
</dbReference>
<comment type="similarity">
    <text evidence="1 4">Belongs to the bacterial flagellin family.</text>
</comment>
<comment type="subcellular location">
    <subcellularLocation>
        <location evidence="4">Secreted</location>
    </subcellularLocation>
    <subcellularLocation>
        <location evidence="4">Bacterial flagellum</location>
    </subcellularLocation>
</comment>
<comment type="function">
    <text evidence="4">Flagellin is the subunit protein which polymerizes to form the filaments of bacterial flagella.</text>
</comment>
<dbReference type="PANTHER" id="PTHR42792">
    <property type="entry name" value="FLAGELLIN"/>
    <property type="match status" value="1"/>
</dbReference>
<comment type="caution">
    <text evidence="7">The sequence shown here is derived from an EMBL/GenBank/DDBJ whole genome shotgun (WGS) entry which is preliminary data.</text>
</comment>